<comment type="caution">
    <text evidence="2">The sequence shown here is derived from an EMBL/GenBank/DDBJ whole genome shotgun (WGS) entry which is preliminary data.</text>
</comment>
<dbReference type="InterPro" id="IPR001509">
    <property type="entry name" value="Epimerase_deHydtase"/>
</dbReference>
<organism evidence="2 3">
    <name type="scientific">Populibacterium corticicola</name>
    <dbReference type="NCBI Taxonomy" id="1812826"/>
    <lineage>
        <taxon>Bacteria</taxon>
        <taxon>Bacillati</taxon>
        <taxon>Actinomycetota</taxon>
        <taxon>Actinomycetes</taxon>
        <taxon>Micrococcales</taxon>
        <taxon>Jonesiaceae</taxon>
        <taxon>Populibacterium</taxon>
    </lineage>
</organism>
<dbReference type="EMBL" id="JBHUOP010000001">
    <property type="protein sequence ID" value="MFD2839107.1"/>
    <property type="molecule type" value="Genomic_DNA"/>
</dbReference>
<dbReference type="Gene3D" id="3.60.15.10">
    <property type="entry name" value="Ribonuclease Z/Hydroxyacylglutathione hydrolase-like"/>
    <property type="match status" value="1"/>
</dbReference>
<proteinExistence type="predicted"/>
<dbReference type="RefSeq" id="WP_377464526.1">
    <property type="nucleotide sequence ID" value="NZ_JBHUOP010000001.1"/>
</dbReference>
<reference evidence="3" key="1">
    <citation type="journal article" date="2019" name="Int. J. Syst. Evol. Microbiol.">
        <title>The Global Catalogue of Microorganisms (GCM) 10K type strain sequencing project: providing services to taxonomists for standard genome sequencing and annotation.</title>
        <authorList>
            <consortium name="The Broad Institute Genomics Platform"/>
            <consortium name="The Broad Institute Genome Sequencing Center for Infectious Disease"/>
            <person name="Wu L."/>
            <person name="Ma J."/>
        </authorList>
    </citation>
    <scope>NUCLEOTIDE SEQUENCE [LARGE SCALE GENOMIC DNA]</scope>
    <source>
        <strain evidence="3">KCTC 33576</strain>
    </source>
</reference>
<dbReference type="SUPFAM" id="SSF51735">
    <property type="entry name" value="NAD(P)-binding Rossmann-fold domains"/>
    <property type="match status" value="1"/>
</dbReference>
<accession>A0ABW5XAM6</accession>
<evidence type="ECO:0000313" key="2">
    <source>
        <dbReference type="EMBL" id="MFD2839107.1"/>
    </source>
</evidence>
<dbReference type="Pfam" id="PF01370">
    <property type="entry name" value="Epimerase"/>
    <property type="match status" value="1"/>
</dbReference>
<dbReference type="Proteomes" id="UP001597391">
    <property type="component" value="Unassembled WGS sequence"/>
</dbReference>
<dbReference type="InterPro" id="IPR001279">
    <property type="entry name" value="Metallo-B-lactamas"/>
</dbReference>
<dbReference type="Pfam" id="PF00753">
    <property type="entry name" value="Lactamase_B"/>
    <property type="match status" value="1"/>
</dbReference>
<dbReference type="Gene3D" id="3.40.50.720">
    <property type="entry name" value="NAD(P)-binding Rossmann-like Domain"/>
    <property type="match status" value="1"/>
</dbReference>
<name>A0ABW5XAM6_9MICO</name>
<dbReference type="SMART" id="SM00849">
    <property type="entry name" value="Lactamase_B"/>
    <property type="match status" value="1"/>
</dbReference>
<keyword evidence="3" id="KW-1185">Reference proteome</keyword>
<dbReference type="InterPro" id="IPR036291">
    <property type="entry name" value="NAD(P)-bd_dom_sf"/>
</dbReference>
<evidence type="ECO:0000313" key="3">
    <source>
        <dbReference type="Proteomes" id="UP001597391"/>
    </source>
</evidence>
<dbReference type="CDD" id="cd07730">
    <property type="entry name" value="metallo-hydrolase-like_MBL-fold"/>
    <property type="match status" value="1"/>
</dbReference>
<dbReference type="SUPFAM" id="SSF56281">
    <property type="entry name" value="Metallo-hydrolase/oxidoreductase"/>
    <property type="match status" value="1"/>
</dbReference>
<protein>
    <submittedName>
        <fullName evidence="2">NAD-dependent epimerase/dehydratase family protein</fullName>
    </submittedName>
</protein>
<dbReference type="PANTHER" id="PTHR43245:SF51">
    <property type="entry name" value="SHORT CHAIN DEHYDROGENASE_REDUCTASE FAMILY 42E, MEMBER 2"/>
    <property type="match status" value="1"/>
</dbReference>
<sequence>MVGSESETSVRPQVVVTGANGFLGRHVTRELLAYGYHVIAMARSAAALRETNPPEVEPLITTLADLGSADLPHGGLPHDAVLNNGPFDGDHARSGSLRGDTPRAGLPKVDAIIHCAGLSSPWGHEAEFEEANVAGTRNVLKFAQRNNISRIVFVSSPSVYSARRDRLNIRESEFDPNNHLNHYIASKIRAEELLQQAHAQGDLPELVIIRPRGLIGVGDTSVIPRLLRVNDRLGIPLFRGGSNVVDLTSVENVALALRLAVSTPHSNGRVFNITNGDPRPLKELLDLLMDQLGKTGRYWNANAKALYAVAGAVESVFSRLPGNPEPPVTVYTVSTIAHSQTLDISAARADLSYEPRVSIEESIAAFAQDLLRKPESVDAPQSGPIPNDHRLKYFACGHTHHTPSQMFSGGAKERRTFPSGVFLYEHPGGHRVLFDTGYAPHPGRGARAVGSGGARGEHTLSLAGFKGWAYGKLLPPVVAREQVIDQQLRAAGIAPESISHVVLSHGHPDHIGGVQFFPHATFVVSAGLARKVRASRVKDGVFSELLPDWFESRLQIVDDTALSSTTVGPLRGYDLFGDGTYLITPLPGHALGHVGGFVEGKILLAGDAAWGADLAGRCADMKPVPKFIQDDAKTYIRTAQELDELSRSGDITVLYSHDSYLPQSDGSASGGSASGGSVGWL</sequence>
<dbReference type="PANTHER" id="PTHR43245">
    <property type="entry name" value="BIFUNCTIONAL POLYMYXIN RESISTANCE PROTEIN ARNA"/>
    <property type="match status" value="1"/>
</dbReference>
<evidence type="ECO:0000259" key="1">
    <source>
        <dbReference type="SMART" id="SM00849"/>
    </source>
</evidence>
<dbReference type="InterPro" id="IPR036866">
    <property type="entry name" value="RibonucZ/Hydroxyglut_hydro"/>
</dbReference>
<dbReference type="InterPro" id="IPR050177">
    <property type="entry name" value="Lipid_A_modif_metabolic_enz"/>
</dbReference>
<gene>
    <name evidence="2" type="ORF">ACFSYH_00770</name>
</gene>
<feature type="domain" description="Metallo-beta-lactamase" evidence="1">
    <location>
        <begin position="418"/>
        <end position="657"/>
    </location>
</feature>